<protein>
    <submittedName>
        <fullName evidence="4">Penicillin-binding protein</fullName>
    </submittedName>
</protein>
<evidence type="ECO:0000313" key="4">
    <source>
        <dbReference type="EMBL" id="PAD75817.1"/>
    </source>
</evidence>
<dbReference type="InterPro" id="IPR012338">
    <property type="entry name" value="Beta-lactam/transpept-like"/>
</dbReference>
<keyword evidence="2" id="KW-0472">Membrane</keyword>
<dbReference type="EMBL" id="NPBY01000044">
    <property type="protein sequence ID" value="PAD75817.1"/>
    <property type="molecule type" value="Genomic_DNA"/>
</dbReference>
<evidence type="ECO:0000259" key="3">
    <source>
        <dbReference type="Pfam" id="PF00144"/>
    </source>
</evidence>
<proteinExistence type="predicted"/>
<dbReference type="OrthoDB" id="9803467at2"/>
<organism evidence="4 5">
    <name type="scientific">Paenibacillus campinasensis</name>
    <dbReference type="NCBI Taxonomy" id="66347"/>
    <lineage>
        <taxon>Bacteria</taxon>
        <taxon>Bacillati</taxon>
        <taxon>Bacillota</taxon>
        <taxon>Bacilli</taxon>
        <taxon>Bacillales</taxon>
        <taxon>Paenibacillaceae</taxon>
        <taxon>Paenibacillus</taxon>
    </lineage>
</organism>
<sequence length="343" mass="39010">MMTMSTLLATLNQTIQTAQFSGAVLIRQHEETRYEQAYGFANRSEEMPNHPHTRFAMASGSKLFTAVAVCQLVERGHITYNTRLQEWLELPEIEGFGDVTVHHLLTHTSGVADYFDEEVMDDFEQLWLTTPMYHVREPEDVLALFQDQPMKFKPGERFSYSNSGYVLLGLLIERVTGESFRTYIEKHIFQACGMESTGYYRMDRLPKQTALGYIDEEGGQWRTNIYSVPLIGQPDGGAYTTLYDLDLFWQHFLKGKLVSEETAALMLTPQVEPDDDDSYGYGIWIDIRDNEIFRHYIMGCDPGVSLISFIYAGTGIRSHVLSNQTEGAFLLAQELDNIAVSGV</sequence>
<accession>A0A268ERR0</accession>
<dbReference type="GO" id="GO:0016020">
    <property type="term" value="C:membrane"/>
    <property type="evidence" value="ECO:0007669"/>
    <property type="project" value="UniProtKB-SubCell"/>
</dbReference>
<comment type="caution">
    <text evidence="4">The sequence shown here is derived from an EMBL/GenBank/DDBJ whole genome shotgun (WGS) entry which is preliminary data.</text>
</comment>
<dbReference type="Pfam" id="PF00144">
    <property type="entry name" value="Beta-lactamase"/>
    <property type="match status" value="1"/>
</dbReference>
<name>A0A268ERR0_9BACL</name>
<evidence type="ECO:0000313" key="5">
    <source>
        <dbReference type="Proteomes" id="UP000215596"/>
    </source>
</evidence>
<feature type="domain" description="Beta-lactamase-related" evidence="3">
    <location>
        <begin position="21"/>
        <end position="294"/>
    </location>
</feature>
<comment type="subcellular location">
    <subcellularLocation>
        <location evidence="1">Membrane</location>
    </subcellularLocation>
</comment>
<dbReference type="SUPFAM" id="SSF56601">
    <property type="entry name" value="beta-lactamase/transpeptidase-like"/>
    <property type="match status" value="1"/>
</dbReference>
<evidence type="ECO:0000256" key="1">
    <source>
        <dbReference type="ARBA" id="ARBA00004370"/>
    </source>
</evidence>
<dbReference type="AlphaFoldDB" id="A0A268ERR0"/>
<dbReference type="Gene3D" id="3.40.710.10">
    <property type="entry name" value="DD-peptidase/beta-lactamase superfamily"/>
    <property type="match status" value="1"/>
</dbReference>
<evidence type="ECO:0000256" key="2">
    <source>
        <dbReference type="ARBA" id="ARBA00023136"/>
    </source>
</evidence>
<dbReference type="PANTHER" id="PTHR46825:SF11">
    <property type="entry name" value="PENICILLIN-BINDING PROTEIN 4"/>
    <property type="match status" value="1"/>
</dbReference>
<dbReference type="InterPro" id="IPR050491">
    <property type="entry name" value="AmpC-like"/>
</dbReference>
<gene>
    <name evidence="4" type="ORF">CHH67_14340</name>
</gene>
<dbReference type="Proteomes" id="UP000215596">
    <property type="component" value="Unassembled WGS sequence"/>
</dbReference>
<dbReference type="InterPro" id="IPR001466">
    <property type="entry name" value="Beta-lactam-related"/>
</dbReference>
<reference evidence="4 5" key="1">
    <citation type="submission" date="2017-07" db="EMBL/GenBank/DDBJ databases">
        <title>Isolation and whole genome analysis of endospore-forming bacteria from heroin.</title>
        <authorList>
            <person name="Kalinowski J."/>
            <person name="Ahrens B."/>
            <person name="Al-Dilaimi A."/>
            <person name="Winkler A."/>
            <person name="Wibberg D."/>
            <person name="Schleenbecker U."/>
            <person name="Ruckert C."/>
            <person name="Wolfel R."/>
            <person name="Grass G."/>
        </authorList>
    </citation>
    <scope>NUCLEOTIDE SEQUENCE [LARGE SCALE GENOMIC DNA]</scope>
    <source>
        <strain evidence="4 5">7537-G1</strain>
    </source>
</reference>
<dbReference type="PANTHER" id="PTHR46825">
    <property type="entry name" value="D-ALANYL-D-ALANINE-CARBOXYPEPTIDASE/ENDOPEPTIDASE AMPH"/>
    <property type="match status" value="1"/>
</dbReference>